<protein>
    <submittedName>
        <fullName evidence="1">Uncharacterized protein</fullName>
    </submittedName>
</protein>
<dbReference type="AlphaFoldDB" id="A0A2D4MEC2"/>
<organism evidence="1">
    <name type="scientific">Micrurus spixii</name>
    <name type="common">Amazon coral snake</name>
    <dbReference type="NCBI Taxonomy" id="129469"/>
    <lineage>
        <taxon>Eukaryota</taxon>
        <taxon>Metazoa</taxon>
        <taxon>Chordata</taxon>
        <taxon>Craniata</taxon>
        <taxon>Vertebrata</taxon>
        <taxon>Euteleostomi</taxon>
        <taxon>Lepidosauria</taxon>
        <taxon>Squamata</taxon>
        <taxon>Bifurcata</taxon>
        <taxon>Unidentata</taxon>
        <taxon>Episquamata</taxon>
        <taxon>Toxicofera</taxon>
        <taxon>Serpentes</taxon>
        <taxon>Colubroidea</taxon>
        <taxon>Elapidae</taxon>
        <taxon>Elapinae</taxon>
        <taxon>Micrurus</taxon>
    </lineage>
</organism>
<evidence type="ECO:0000313" key="1">
    <source>
        <dbReference type="EMBL" id="LAB31293.1"/>
    </source>
</evidence>
<sequence length="124" mass="14777">MSCFHQLGIQHRELYIITVFNIFRSSGSDQMQKCRKVCFKQLEVVRLLQTNRLLYLASCGLHYLHTVSKLFVLQQRTLRHQVQLNNSIPLSRKNGSQLNYCLSHVLCFSTDKYWFKRLQKRLQD</sequence>
<reference evidence="1" key="1">
    <citation type="submission" date="2017-07" db="EMBL/GenBank/DDBJ databases">
        <authorList>
            <person name="Mikheyev A."/>
            <person name="Grau M."/>
        </authorList>
    </citation>
    <scope>NUCLEOTIDE SEQUENCE</scope>
    <source>
        <tissue evidence="1">Venom_gland</tissue>
    </source>
</reference>
<name>A0A2D4MEC2_9SAUR</name>
<dbReference type="EMBL" id="IACM01087909">
    <property type="protein sequence ID" value="LAB31293.1"/>
    <property type="molecule type" value="Transcribed_RNA"/>
</dbReference>
<accession>A0A2D4MEC2</accession>
<proteinExistence type="predicted"/>
<reference evidence="1" key="2">
    <citation type="submission" date="2017-11" db="EMBL/GenBank/DDBJ databases">
        <title>Coralsnake Venomics: Analyses of Venom Gland Transcriptomes and Proteomes of Six Brazilian Taxa.</title>
        <authorList>
            <person name="Aird S.D."/>
            <person name="Jorge da Silva N."/>
            <person name="Qiu L."/>
            <person name="Villar-Briones A."/>
            <person name="Aparecida-Saddi V."/>
            <person name="Campos-Telles M.P."/>
            <person name="Grau M."/>
            <person name="Mikheyev A.S."/>
        </authorList>
    </citation>
    <scope>NUCLEOTIDE SEQUENCE</scope>
    <source>
        <tissue evidence="1">Venom_gland</tissue>
    </source>
</reference>